<feature type="compositionally biased region" description="Basic and acidic residues" evidence="1">
    <location>
        <begin position="73"/>
        <end position="83"/>
    </location>
</feature>
<dbReference type="EMBL" id="BMAW01023693">
    <property type="protein sequence ID" value="GFT84067.1"/>
    <property type="molecule type" value="Genomic_DNA"/>
</dbReference>
<evidence type="ECO:0000313" key="3">
    <source>
        <dbReference type="Proteomes" id="UP000887013"/>
    </source>
</evidence>
<reference evidence="2" key="1">
    <citation type="submission" date="2020-08" db="EMBL/GenBank/DDBJ databases">
        <title>Multicomponent nature underlies the extraordinary mechanical properties of spider dragline silk.</title>
        <authorList>
            <person name="Kono N."/>
            <person name="Nakamura H."/>
            <person name="Mori M."/>
            <person name="Yoshida Y."/>
            <person name="Ohtoshi R."/>
            <person name="Malay A.D."/>
            <person name="Moran D.A.P."/>
            <person name="Tomita M."/>
            <person name="Numata K."/>
            <person name="Arakawa K."/>
        </authorList>
    </citation>
    <scope>NUCLEOTIDE SEQUENCE</scope>
</reference>
<accession>A0A8X6PWE9</accession>
<dbReference type="Proteomes" id="UP000887013">
    <property type="component" value="Unassembled WGS sequence"/>
</dbReference>
<proteinExistence type="predicted"/>
<keyword evidence="3" id="KW-1185">Reference proteome</keyword>
<sequence>MEVDTEVQTEKKNEPDICSDSTGAIIIKVQNVKVFRETDKEGLKKQAKKKEFASTKTFPKPTLGQNVQINVPDTERLKMDPKS</sequence>
<comment type="caution">
    <text evidence="2">The sequence shown here is derived from an EMBL/GenBank/DDBJ whole genome shotgun (WGS) entry which is preliminary data.</text>
</comment>
<name>A0A8X6PWE9_NEPPI</name>
<evidence type="ECO:0000256" key="1">
    <source>
        <dbReference type="SAM" id="MobiDB-lite"/>
    </source>
</evidence>
<organism evidence="2 3">
    <name type="scientific">Nephila pilipes</name>
    <name type="common">Giant wood spider</name>
    <name type="synonym">Nephila maculata</name>
    <dbReference type="NCBI Taxonomy" id="299642"/>
    <lineage>
        <taxon>Eukaryota</taxon>
        <taxon>Metazoa</taxon>
        <taxon>Ecdysozoa</taxon>
        <taxon>Arthropoda</taxon>
        <taxon>Chelicerata</taxon>
        <taxon>Arachnida</taxon>
        <taxon>Araneae</taxon>
        <taxon>Araneomorphae</taxon>
        <taxon>Entelegynae</taxon>
        <taxon>Araneoidea</taxon>
        <taxon>Nephilidae</taxon>
        <taxon>Nephila</taxon>
    </lineage>
</organism>
<dbReference type="AlphaFoldDB" id="A0A8X6PWE9"/>
<protein>
    <submittedName>
        <fullName evidence="2">Uncharacterized protein</fullName>
    </submittedName>
</protein>
<gene>
    <name evidence="2" type="ORF">NPIL_547761</name>
</gene>
<feature type="region of interest" description="Disordered" evidence="1">
    <location>
        <begin position="52"/>
        <end position="83"/>
    </location>
</feature>
<evidence type="ECO:0000313" key="2">
    <source>
        <dbReference type="EMBL" id="GFT84067.1"/>
    </source>
</evidence>